<comment type="caution">
    <text evidence="2">The sequence shown here is derived from an EMBL/GenBank/DDBJ whole genome shotgun (WGS) entry which is preliminary data.</text>
</comment>
<evidence type="ECO:0000313" key="3">
    <source>
        <dbReference type="Proteomes" id="UP001381693"/>
    </source>
</evidence>
<gene>
    <name evidence="2" type="ORF">SK128_016798</name>
</gene>
<protein>
    <submittedName>
        <fullName evidence="2">Uncharacterized protein</fullName>
    </submittedName>
</protein>
<accession>A0AAN8ZWV5</accession>
<feature type="non-terminal residue" evidence="2">
    <location>
        <position position="1"/>
    </location>
</feature>
<dbReference type="EMBL" id="JAXCGZ010019060">
    <property type="protein sequence ID" value="KAK7066698.1"/>
    <property type="molecule type" value="Genomic_DNA"/>
</dbReference>
<keyword evidence="3" id="KW-1185">Reference proteome</keyword>
<feature type="region of interest" description="Disordered" evidence="1">
    <location>
        <begin position="146"/>
        <end position="176"/>
    </location>
</feature>
<evidence type="ECO:0000256" key="1">
    <source>
        <dbReference type="SAM" id="MobiDB-lite"/>
    </source>
</evidence>
<sequence length="237" mass="24495">FSWFSLCEYVIASCNMLYHVSVALDFSDEHLIVGHICTSSSTPSSSSNSLMTSSSSFQRSFATPTTCDDGNDSSFTRNGCLDDTLLVGSNAVVAGPQPTHSSLSAPPGVMMATTHPIISSGKGVSVDKHDTGIIVASKGTAGAITGFGGSENSVPGRDLNTQPIGRGGGGGQGESETLSTVIHQVLNTIPEGSEPLSVSQPCINGPAEGDIGLVHRRTTHNSQSPDDNPLDRHAHSE</sequence>
<feature type="region of interest" description="Disordered" evidence="1">
    <location>
        <begin position="218"/>
        <end position="237"/>
    </location>
</feature>
<proteinExistence type="predicted"/>
<organism evidence="2 3">
    <name type="scientific">Halocaridina rubra</name>
    <name type="common">Hawaiian red shrimp</name>
    <dbReference type="NCBI Taxonomy" id="373956"/>
    <lineage>
        <taxon>Eukaryota</taxon>
        <taxon>Metazoa</taxon>
        <taxon>Ecdysozoa</taxon>
        <taxon>Arthropoda</taxon>
        <taxon>Crustacea</taxon>
        <taxon>Multicrustacea</taxon>
        <taxon>Malacostraca</taxon>
        <taxon>Eumalacostraca</taxon>
        <taxon>Eucarida</taxon>
        <taxon>Decapoda</taxon>
        <taxon>Pleocyemata</taxon>
        <taxon>Caridea</taxon>
        <taxon>Atyoidea</taxon>
        <taxon>Atyidae</taxon>
        <taxon>Halocaridina</taxon>
    </lineage>
</organism>
<evidence type="ECO:0000313" key="2">
    <source>
        <dbReference type="EMBL" id="KAK7066698.1"/>
    </source>
</evidence>
<name>A0AAN8ZWV5_HALRR</name>
<dbReference type="Proteomes" id="UP001381693">
    <property type="component" value="Unassembled WGS sequence"/>
</dbReference>
<reference evidence="2 3" key="1">
    <citation type="submission" date="2023-11" db="EMBL/GenBank/DDBJ databases">
        <title>Halocaridina rubra genome assembly.</title>
        <authorList>
            <person name="Smith C."/>
        </authorList>
    </citation>
    <scope>NUCLEOTIDE SEQUENCE [LARGE SCALE GENOMIC DNA]</scope>
    <source>
        <strain evidence="2">EP-1</strain>
        <tissue evidence="2">Whole</tissue>
    </source>
</reference>
<dbReference type="AlphaFoldDB" id="A0AAN8ZWV5"/>